<dbReference type="PANTHER" id="PTHR11695:SF294">
    <property type="entry name" value="RETICULON-4-INTERACTING PROTEIN 1, MITOCHONDRIAL"/>
    <property type="match status" value="1"/>
</dbReference>
<dbReference type="STRING" id="99656.SAMN05421659_1209"/>
<dbReference type="RefSeq" id="WP_170841490.1">
    <property type="nucleotide sequence ID" value="NZ_FOJI01000020.1"/>
</dbReference>
<sequence>MIILKQYGKIVPLKAVPNYRFAVENGFPLWKKILLKLAGGKYDRMASKQQKEYHFFFVQANAQQLKKVAIILESNNIKPTIDSVYDFSQISQVLDKVAQGHAQGKVVVTFE</sequence>
<dbReference type="Pfam" id="PF13602">
    <property type="entry name" value="ADH_zinc_N_2"/>
    <property type="match status" value="1"/>
</dbReference>
<dbReference type="Gene3D" id="3.40.50.720">
    <property type="entry name" value="NAD(P)-binding Rossmann-like Domain"/>
    <property type="match status" value="1"/>
</dbReference>
<dbReference type="Proteomes" id="UP000199701">
    <property type="component" value="Unassembled WGS sequence"/>
</dbReference>
<evidence type="ECO:0000313" key="2">
    <source>
        <dbReference type="Proteomes" id="UP000199701"/>
    </source>
</evidence>
<organism evidence="1 2">
    <name type="scientific">[Clostridium] fimetarium</name>
    <dbReference type="NCBI Taxonomy" id="99656"/>
    <lineage>
        <taxon>Bacteria</taxon>
        <taxon>Bacillati</taxon>
        <taxon>Bacillota</taxon>
        <taxon>Clostridia</taxon>
        <taxon>Lachnospirales</taxon>
        <taxon>Lachnospiraceae</taxon>
    </lineage>
</organism>
<dbReference type="AlphaFoldDB" id="A0A1I0RP70"/>
<dbReference type="InterPro" id="IPR050700">
    <property type="entry name" value="YIM1/Zinc_Alcohol_DH_Fams"/>
</dbReference>
<gene>
    <name evidence="1" type="ORF">SAMN05421659_1209</name>
</gene>
<name>A0A1I0RP70_9FIRM</name>
<proteinExistence type="predicted"/>
<protein>
    <submittedName>
        <fullName evidence="1">Zinc-binding dehydrogenase</fullName>
    </submittedName>
</protein>
<dbReference type="PANTHER" id="PTHR11695">
    <property type="entry name" value="ALCOHOL DEHYDROGENASE RELATED"/>
    <property type="match status" value="1"/>
</dbReference>
<dbReference type="Gene3D" id="3.90.180.10">
    <property type="entry name" value="Medium-chain alcohol dehydrogenases, catalytic domain"/>
    <property type="match status" value="1"/>
</dbReference>
<reference evidence="1 2" key="1">
    <citation type="submission" date="2016-10" db="EMBL/GenBank/DDBJ databases">
        <authorList>
            <person name="de Groot N.N."/>
        </authorList>
    </citation>
    <scope>NUCLEOTIDE SEQUENCE [LARGE SCALE GENOMIC DNA]</scope>
    <source>
        <strain evidence="1 2">DSM 9179</strain>
    </source>
</reference>
<keyword evidence="2" id="KW-1185">Reference proteome</keyword>
<dbReference type="EMBL" id="FOJI01000020">
    <property type="protein sequence ID" value="SEW42976.1"/>
    <property type="molecule type" value="Genomic_DNA"/>
</dbReference>
<accession>A0A1I0RP70</accession>
<evidence type="ECO:0000313" key="1">
    <source>
        <dbReference type="EMBL" id="SEW42976.1"/>
    </source>
</evidence>